<dbReference type="InterPro" id="IPR003644">
    <property type="entry name" value="Calx_beta"/>
</dbReference>
<feature type="domain" description="Calx-beta" evidence="5">
    <location>
        <begin position="660"/>
        <end position="758"/>
    </location>
</feature>
<keyword evidence="6" id="KW-0401">Integrin</keyword>
<dbReference type="InterPro" id="IPR013783">
    <property type="entry name" value="Ig-like_fold"/>
</dbReference>
<reference evidence="6 7" key="1">
    <citation type="submission" date="2006-03" db="EMBL/GenBank/DDBJ databases">
        <title>Complete sequence of Shewanella denitrificans OS217.</title>
        <authorList>
            <consortium name="US DOE Joint Genome Institute"/>
            <person name="Copeland A."/>
            <person name="Lucas S."/>
            <person name="Lapidus A."/>
            <person name="Barry K."/>
            <person name="Detter J.C."/>
            <person name="Glavina del Rio T."/>
            <person name="Hammon N."/>
            <person name="Israni S."/>
            <person name="Dalin E."/>
            <person name="Tice H."/>
            <person name="Pitluck S."/>
            <person name="Brettin T."/>
            <person name="Bruce D."/>
            <person name="Han C."/>
            <person name="Tapia R."/>
            <person name="Gilna P."/>
            <person name="Kiss H."/>
            <person name="Schmutz J."/>
            <person name="Larimer F."/>
            <person name="Land M."/>
            <person name="Hauser L."/>
            <person name="Kyrpides N."/>
            <person name="Lykidis A."/>
            <person name="Richardson P."/>
        </authorList>
    </citation>
    <scope>NUCLEOTIDE SEQUENCE [LARGE SCALE GENOMIC DNA]</scope>
    <source>
        <strain evidence="7">OS217 / ATCC BAA-1090 / DSM 15013</strain>
    </source>
</reference>
<feature type="signal peptide" evidence="4">
    <location>
        <begin position="1"/>
        <end position="29"/>
    </location>
</feature>
<keyword evidence="1 4" id="KW-0732">Signal</keyword>
<dbReference type="InterPro" id="IPR038081">
    <property type="entry name" value="CalX-like_sf"/>
</dbReference>
<dbReference type="Gene3D" id="2.60.40.10">
    <property type="entry name" value="Immunoglobulins"/>
    <property type="match status" value="1"/>
</dbReference>
<dbReference type="Gene3D" id="2.60.40.2030">
    <property type="match status" value="2"/>
</dbReference>
<evidence type="ECO:0000313" key="6">
    <source>
        <dbReference type="EMBL" id="ABE53304.1"/>
    </source>
</evidence>
<keyword evidence="3" id="KW-0106">Calcium</keyword>
<organism evidence="6 7">
    <name type="scientific">Shewanella denitrificans (strain OS217 / ATCC BAA-1090 / DSM 15013)</name>
    <dbReference type="NCBI Taxonomy" id="318161"/>
    <lineage>
        <taxon>Bacteria</taxon>
        <taxon>Pseudomonadati</taxon>
        <taxon>Pseudomonadota</taxon>
        <taxon>Gammaproteobacteria</taxon>
        <taxon>Alteromonadales</taxon>
        <taxon>Shewanellaceae</taxon>
        <taxon>Shewanella</taxon>
    </lineage>
</organism>
<evidence type="ECO:0000256" key="2">
    <source>
        <dbReference type="ARBA" id="ARBA00022737"/>
    </source>
</evidence>
<evidence type="ECO:0000259" key="5">
    <source>
        <dbReference type="SMART" id="SM00237"/>
    </source>
</evidence>
<keyword evidence="2" id="KW-0677">Repeat</keyword>
<name>Q12TC2_SHEDO</name>
<keyword evidence="7" id="KW-1185">Reference proteome</keyword>
<dbReference type="NCBIfam" id="TIGR04312">
    <property type="entry name" value="choice_anch_B"/>
    <property type="match status" value="1"/>
</dbReference>
<evidence type="ECO:0000256" key="1">
    <source>
        <dbReference type="ARBA" id="ARBA00022729"/>
    </source>
</evidence>
<dbReference type="EMBL" id="CP000302">
    <property type="protein sequence ID" value="ABE53304.1"/>
    <property type="molecule type" value="Genomic_DNA"/>
</dbReference>
<dbReference type="AlphaFoldDB" id="Q12TC2"/>
<dbReference type="SMART" id="SM00237">
    <property type="entry name" value="Calx_beta"/>
    <property type="match status" value="1"/>
</dbReference>
<dbReference type="KEGG" id="sdn:Sden_0007"/>
<proteinExistence type="predicted"/>
<dbReference type="HOGENOM" id="CLU_015154_0_0_6"/>
<dbReference type="GO" id="GO:0007229">
    <property type="term" value="P:integrin-mediated signaling pathway"/>
    <property type="evidence" value="ECO:0007669"/>
    <property type="project" value="UniProtKB-KW"/>
</dbReference>
<protein>
    <submittedName>
        <fullName evidence="6">Na-Ca exchanger/integrin-beta4</fullName>
    </submittedName>
</protein>
<evidence type="ECO:0000256" key="3">
    <source>
        <dbReference type="ARBA" id="ARBA00022837"/>
    </source>
</evidence>
<accession>Q12TC2</accession>
<evidence type="ECO:0000256" key="4">
    <source>
        <dbReference type="SAM" id="SignalP"/>
    </source>
</evidence>
<dbReference type="RefSeq" id="WP_011494473.1">
    <property type="nucleotide sequence ID" value="NC_007954.1"/>
</dbReference>
<dbReference type="GO" id="GO:0016020">
    <property type="term" value="C:membrane"/>
    <property type="evidence" value="ECO:0007669"/>
    <property type="project" value="InterPro"/>
</dbReference>
<dbReference type="GO" id="GO:0005576">
    <property type="term" value="C:extracellular region"/>
    <property type="evidence" value="ECO:0007669"/>
    <property type="project" value="TreeGrafter"/>
</dbReference>
<dbReference type="PANTHER" id="PTHR38787">
    <property type="entry name" value="REGULATORY P DOMAIN-CONTAINING PROTEIN"/>
    <property type="match status" value="1"/>
</dbReference>
<dbReference type="eggNOG" id="COG5276">
    <property type="taxonomic scope" value="Bacteria"/>
</dbReference>
<evidence type="ECO:0000313" key="7">
    <source>
        <dbReference type="Proteomes" id="UP000001982"/>
    </source>
</evidence>
<dbReference type="InterPro" id="IPR027589">
    <property type="entry name" value="Choice_anch_B"/>
</dbReference>
<gene>
    <name evidence="6" type="ordered locus">Sden_0007</name>
</gene>
<sequence length="913" mass="96764">MAFTLLIKPYTFGIGLLSLAGFLSQGAFAHSEHDKARFVSEKGQDVGFCDNALRPCQTIAYAVTHANKGDRVLVADGYYQIRDIDELFLLTSEIVPVMGGFNRYDHYLSQAPQLNTTVLTGVPSEFAQRLEARGFRVISDGIGQYGTELDEMLATQQGLQQDHASATCTAGKAAGFNCNAIDLVSHIALGSFSSKPNAANDIWGHVDLNTGTEYAIIGLVNGTVVMNLSDPANPVEVGTVTGSRTTWRDIKVYQWFDASVSRWKANAYVTSEGSDNIQIIDLSQLPHSISKLATDTVEGSAHNVYISNLDYTTNTALTGLTPQLHIVGQNSAGGAFKSYSLTNPAKLSVSFSHSGATRADYTHDVSSMVVDDARAQASCQTQICTVLMDFNETSMRLWNITTPASSKTLSDVTYANAEYVHSGWWSEDKRYVFVHDELDEQRAGLNTTLRVFNVDDLGAPDLVKVWSGPTKAIDHNGFVRGNRYYMSNYQRGVTILDISQADDPKEVGYFDTFPASDSNAFNGVWGVYPYLPSGLVLASDINSGLYILRDKSLNSAQGSSSFVAAASASNAGDVMNISVQRPQGSGVVSVGFETLSATAVAGRDFEAVNGRLSWAADDHNAKQISITTLDSGQNKALLAFVRLFDPRGGLTLASPSYHQLNIGEDVPQAGSLGFASATASVVEGASLSVAVLRSGGSAGELRLAYGLESGTAIVGQDVEALSGELVWGDGDSQVKHIQVNTLEDTDIEADEDFLVTLGSLAGSQISTASLTVTLTDNDRLNTAPTVSAGENREVNGGATVTLTAQATDAENDAISYAWQQTSGESVTLSNANTASAQFVAPAMDASLVFTVTATDALQSSTQASVTITVKAAVVALPEVKVVEPSSGGGSLGSLSLLLLAGLGIRRRCNKIAA</sequence>
<dbReference type="SUPFAM" id="SSF141072">
    <property type="entry name" value="CalX-like"/>
    <property type="match status" value="2"/>
</dbReference>
<dbReference type="PANTHER" id="PTHR38787:SF3">
    <property type="entry name" value="REGULATORY P DOMAIN-CONTAINING PROTEIN"/>
    <property type="match status" value="1"/>
</dbReference>
<dbReference type="Proteomes" id="UP000001982">
    <property type="component" value="Chromosome"/>
</dbReference>
<dbReference type="Pfam" id="PF03160">
    <property type="entry name" value="Calx-beta"/>
    <property type="match status" value="2"/>
</dbReference>
<feature type="chain" id="PRO_5004181847" evidence="4">
    <location>
        <begin position="30"/>
        <end position="913"/>
    </location>
</feature>
<dbReference type="OrthoDB" id="9815940at2"/>
<dbReference type="STRING" id="318161.Sden_0007"/>
<dbReference type="Pfam" id="PF22352">
    <property type="entry name" value="K319L-like_PKD"/>
    <property type="match status" value="1"/>
</dbReference>